<feature type="transmembrane region" description="Helical" evidence="1">
    <location>
        <begin position="16"/>
        <end position="34"/>
    </location>
</feature>
<accession>A0A067PFF3</accession>
<keyword evidence="1" id="KW-0472">Membrane</keyword>
<keyword evidence="1" id="KW-0812">Transmembrane</keyword>
<organism evidence="2 3">
    <name type="scientific">Jaapia argillacea MUCL 33604</name>
    <dbReference type="NCBI Taxonomy" id="933084"/>
    <lineage>
        <taxon>Eukaryota</taxon>
        <taxon>Fungi</taxon>
        <taxon>Dikarya</taxon>
        <taxon>Basidiomycota</taxon>
        <taxon>Agaricomycotina</taxon>
        <taxon>Agaricomycetes</taxon>
        <taxon>Agaricomycetidae</taxon>
        <taxon>Jaapiales</taxon>
        <taxon>Jaapiaceae</taxon>
        <taxon>Jaapia</taxon>
    </lineage>
</organism>
<dbReference type="Proteomes" id="UP000027265">
    <property type="component" value="Unassembled WGS sequence"/>
</dbReference>
<dbReference type="OrthoDB" id="3366674at2759"/>
<proteinExistence type="predicted"/>
<evidence type="ECO:0000256" key="1">
    <source>
        <dbReference type="SAM" id="Phobius"/>
    </source>
</evidence>
<evidence type="ECO:0000313" key="3">
    <source>
        <dbReference type="Proteomes" id="UP000027265"/>
    </source>
</evidence>
<gene>
    <name evidence="2" type="ORF">JAAARDRAFT_138517</name>
</gene>
<keyword evidence="1" id="KW-1133">Transmembrane helix</keyword>
<reference evidence="3" key="1">
    <citation type="journal article" date="2014" name="Proc. Natl. Acad. Sci. U.S.A.">
        <title>Extensive sampling of basidiomycete genomes demonstrates inadequacy of the white-rot/brown-rot paradigm for wood decay fungi.</title>
        <authorList>
            <person name="Riley R."/>
            <person name="Salamov A.A."/>
            <person name="Brown D.W."/>
            <person name="Nagy L.G."/>
            <person name="Floudas D."/>
            <person name="Held B.W."/>
            <person name="Levasseur A."/>
            <person name="Lombard V."/>
            <person name="Morin E."/>
            <person name="Otillar R."/>
            <person name="Lindquist E.A."/>
            <person name="Sun H."/>
            <person name="LaButti K.M."/>
            <person name="Schmutz J."/>
            <person name="Jabbour D."/>
            <person name="Luo H."/>
            <person name="Baker S.E."/>
            <person name="Pisabarro A.G."/>
            <person name="Walton J.D."/>
            <person name="Blanchette R.A."/>
            <person name="Henrissat B."/>
            <person name="Martin F."/>
            <person name="Cullen D."/>
            <person name="Hibbett D.S."/>
            <person name="Grigoriev I.V."/>
        </authorList>
    </citation>
    <scope>NUCLEOTIDE SEQUENCE [LARGE SCALE GENOMIC DNA]</scope>
    <source>
        <strain evidence="3">MUCL 33604</strain>
    </source>
</reference>
<dbReference type="HOGENOM" id="CLU_2292110_0_0_1"/>
<sequence>MDLFCVTKDLSQHDQALSIVCLLFLCLLVLLNGLPNHQQKATELQRKNTAASSESTCTTWTSIDETTLINFLKGHHTKAGDGMNFKSHTWKAASKEVDKCC</sequence>
<protein>
    <submittedName>
        <fullName evidence="2">Uncharacterized protein</fullName>
    </submittedName>
</protein>
<dbReference type="EMBL" id="KL197739">
    <property type="protein sequence ID" value="KDQ52565.1"/>
    <property type="molecule type" value="Genomic_DNA"/>
</dbReference>
<keyword evidence="3" id="KW-1185">Reference proteome</keyword>
<evidence type="ECO:0000313" key="2">
    <source>
        <dbReference type="EMBL" id="KDQ52565.1"/>
    </source>
</evidence>
<name>A0A067PFF3_9AGAM</name>
<dbReference type="AlphaFoldDB" id="A0A067PFF3"/>
<dbReference type="InParanoid" id="A0A067PFF3"/>